<dbReference type="STRING" id="36745.CLSAP_26330"/>
<keyword evidence="2" id="KW-0378">Hydrolase</keyword>
<dbReference type="EMBL" id="CP004121">
    <property type="protein sequence ID" value="AGF56643.1"/>
    <property type="molecule type" value="Genomic_DNA"/>
</dbReference>
<dbReference type="InterPro" id="IPR007395">
    <property type="entry name" value="Zn_peptidase_2"/>
</dbReference>
<dbReference type="GO" id="GO:0008233">
    <property type="term" value="F:peptidase activity"/>
    <property type="evidence" value="ECO:0007669"/>
    <property type="project" value="UniProtKB-KW"/>
</dbReference>
<dbReference type="Pfam" id="PF04298">
    <property type="entry name" value="Zn_peptidase_2"/>
    <property type="match status" value="1"/>
</dbReference>
<dbReference type="KEGG" id="csr:Cspa_c28800"/>
<evidence type="ECO:0000256" key="1">
    <source>
        <dbReference type="SAM" id="Phobius"/>
    </source>
</evidence>
<evidence type="ECO:0000313" key="3">
    <source>
        <dbReference type="Proteomes" id="UP000011728"/>
    </source>
</evidence>
<dbReference type="AlphaFoldDB" id="M1MK13"/>
<evidence type="ECO:0000313" key="2">
    <source>
        <dbReference type="EMBL" id="AGF56643.1"/>
    </source>
</evidence>
<keyword evidence="1" id="KW-0472">Membrane</keyword>
<name>M1MK13_9CLOT</name>
<dbReference type="PATRIC" id="fig|931276.5.peg.2896"/>
<organism evidence="2 3">
    <name type="scientific">Clostridium saccharoperbutylacetonicum N1-4(HMT)</name>
    <dbReference type="NCBI Taxonomy" id="931276"/>
    <lineage>
        <taxon>Bacteria</taxon>
        <taxon>Bacillati</taxon>
        <taxon>Bacillota</taxon>
        <taxon>Clostridia</taxon>
        <taxon>Eubacteriales</taxon>
        <taxon>Clostridiaceae</taxon>
        <taxon>Clostridium</taxon>
    </lineage>
</organism>
<keyword evidence="3" id="KW-1185">Reference proteome</keyword>
<dbReference type="OrthoDB" id="9784298at2"/>
<keyword evidence="1" id="KW-0812">Transmembrane</keyword>
<gene>
    <name evidence="2" type="ORF">Cspa_c28800</name>
</gene>
<dbReference type="PANTHER" id="PTHR36434">
    <property type="entry name" value="MEMBRANE PROTEASE YUGP-RELATED"/>
    <property type="match status" value="1"/>
</dbReference>
<dbReference type="RefSeq" id="WP_015392962.1">
    <property type="nucleotide sequence ID" value="NC_020291.1"/>
</dbReference>
<feature type="transmembrane region" description="Helical" evidence="1">
    <location>
        <begin position="199"/>
        <end position="221"/>
    </location>
</feature>
<accession>M1MK13</accession>
<keyword evidence="1" id="KW-1133">Transmembrane helix</keyword>
<reference evidence="2 3" key="1">
    <citation type="submission" date="2013-02" db="EMBL/GenBank/DDBJ databases">
        <title>Genome sequence of Clostridium saccharoperbutylacetonicum N1-4(HMT).</title>
        <authorList>
            <person name="Poehlein A."/>
            <person name="Daniel R."/>
        </authorList>
    </citation>
    <scope>NUCLEOTIDE SEQUENCE [LARGE SCALE GENOMIC DNA]</scope>
    <source>
        <strain evidence="3">N1-4(HMT)</strain>
    </source>
</reference>
<proteinExistence type="predicted"/>
<dbReference type="eggNOG" id="COG2738">
    <property type="taxonomic scope" value="Bacteria"/>
</dbReference>
<keyword evidence="2" id="KW-0645">Protease</keyword>
<sequence>MNIYYLILVLPAIVFSLYAQFKVKGTFDKYSNYGNARGLTGAQVARRILDSNGLYEVAVVPTEGSLTDHYDPSKKVVRLSETVYYSNSVAAIGVAAHETGHAIQHKVKYAPLHLRSSLVPVANIGSMAGPYMAIFGLMFQVSWLAELGILFFAAAVAFYLVTLPVEFNASSRALLELETQGLLNYSEIAPARKVLNAAAMTYVASAITAIANLLNLVILFMGDRDRE</sequence>
<dbReference type="HOGENOM" id="CLU_084406_0_0_9"/>
<protein>
    <submittedName>
        <fullName evidence="2">Putative Zn-dependent protease</fullName>
    </submittedName>
</protein>
<dbReference type="GO" id="GO:0006508">
    <property type="term" value="P:proteolysis"/>
    <property type="evidence" value="ECO:0007669"/>
    <property type="project" value="UniProtKB-KW"/>
</dbReference>
<feature type="transmembrane region" description="Helical" evidence="1">
    <location>
        <begin position="144"/>
        <end position="165"/>
    </location>
</feature>
<dbReference type="Proteomes" id="UP000011728">
    <property type="component" value="Chromosome"/>
</dbReference>
<dbReference type="PANTHER" id="PTHR36434:SF1">
    <property type="entry name" value="MEMBRANE PROTEASE YUGP-RELATED"/>
    <property type="match status" value="1"/>
</dbReference>